<evidence type="ECO:0000313" key="2">
    <source>
        <dbReference type="EMBL" id="TCP03847.1"/>
    </source>
</evidence>
<name>A0A4R2MGB1_RUBGE</name>
<dbReference type="GO" id="GO:0005829">
    <property type="term" value="C:cytosol"/>
    <property type="evidence" value="ECO:0007669"/>
    <property type="project" value="TreeGrafter"/>
</dbReference>
<dbReference type="RefSeq" id="WP_132645307.1">
    <property type="nucleotide sequence ID" value="NZ_CP181386.1"/>
</dbReference>
<dbReference type="OrthoDB" id="9768793at2"/>
<evidence type="ECO:0000313" key="3">
    <source>
        <dbReference type="Proteomes" id="UP000295106"/>
    </source>
</evidence>
<protein>
    <submittedName>
        <fullName evidence="2">Putative oxidoreductase</fullName>
    </submittedName>
</protein>
<dbReference type="InterPro" id="IPR036812">
    <property type="entry name" value="NAD(P)_OxRdtase_dom_sf"/>
</dbReference>
<reference evidence="2 3" key="1">
    <citation type="submission" date="2019-03" db="EMBL/GenBank/DDBJ databases">
        <title>Genomic Encyclopedia of Type Strains, Phase IV (KMG-IV): sequencing the most valuable type-strain genomes for metagenomic binning, comparative biology and taxonomic classification.</title>
        <authorList>
            <person name="Goeker M."/>
        </authorList>
    </citation>
    <scope>NUCLEOTIDE SEQUENCE [LARGE SCALE GENOMIC DNA]</scope>
    <source>
        <strain evidence="2 3">DSM 1709</strain>
    </source>
</reference>
<dbReference type="GeneID" id="99684184"/>
<dbReference type="InterPro" id="IPR050523">
    <property type="entry name" value="AKR_Detox_Biosynth"/>
</dbReference>
<dbReference type="PANTHER" id="PTHR43364:SF1">
    <property type="entry name" value="OXIDOREDUCTASE YDHF"/>
    <property type="match status" value="1"/>
</dbReference>
<feature type="domain" description="NADP-dependent oxidoreductase" evidence="1">
    <location>
        <begin position="17"/>
        <end position="289"/>
    </location>
</feature>
<proteinExistence type="predicted"/>
<accession>A0A4R2MGB1</accession>
<gene>
    <name evidence="2" type="ORF">EV684_10393</name>
</gene>
<dbReference type="Proteomes" id="UP000295106">
    <property type="component" value="Unassembled WGS sequence"/>
</dbReference>
<dbReference type="EMBL" id="SLXD01000003">
    <property type="protein sequence ID" value="TCP03847.1"/>
    <property type="molecule type" value="Genomic_DNA"/>
</dbReference>
<dbReference type="AlphaFoldDB" id="A0A4R2MGB1"/>
<dbReference type="Gene3D" id="3.20.20.100">
    <property type="entry name" value="NADP-dependent oxidoreductase domain"/>
    <property type="match status" value="1"/>
</dbReference>
<comment type="caution">
    <text evidence="2">The sequence shown here is derived from an EMBL/GenBank/DDBJ whole genome shotgun (WGS) entry which is preliminary data.</text>
</comment>
<evidence type="ECO:0000259" key="1">
    <source>
        <dbReference type="Pfam" id="PF00248"/>
    </source>
</evidence>
<dbReference type="InterPro" id="IPR023210">
    <property type="entry name" value="NADP_OxRdtase_dom"/>
</dbReference>
<organism evidence="2 3">
    <name type="scientific">Rubrivivax gelatinosus</name>
    <name type="common">Rhodocyclus gelatinosus</name>
    <name type="synonym">Rhodopseudomonas gelatinosa</name>
    <dbReference type="NCBI Taxonomy" id="28068"/>
    <lineage>
        <taxon>Bacteria</taxon>
        <taxon>Pseudomonadati</taxon>
        <taxon>Pseudomonadota</taxon>
        <taxon>Betaproteobacteria</taxon>
        <taxon>Burkholderiales</taxon>
        <taxon>Sphaerotilaceae</taxon>
        <taxon>Rubrivivax</taxon>
    </lineage>
</organism>
<dbReference type="PANTHER" id="PTHR43364">
    <property type="entry name" value="NADH-SPECIFIC METHYLGLYOXAL REDUCTASE-RELATED"/>
    <property type="match status" value="1"/>
</dbReference>
<sequence length="299" mass="32660">MDPNTLPGPHDGLLSPVVAGCWRLHEWGLDVAARVRWIERALELGITTFDHADIYGGYRVEALFGEALAAAPGLRERIRLVTKCGIKLVGDARPAHTIKSYDSSRGHVVASVEASLRALRTDRLDLLLLHRPDLLADPDEIAATFDALRRAGKVLHFGVSNHTPSQFALLHRRFPLVTNQVELSPLQMQALADGTLEQALDLRLPPMIWSPLAGGRLFRGDDGQARRVRAVLQALGAEHGVPAATVAYAWILRHPSRPVPITGSSRVEALAEATAALALRLPAEAWYRVWQASMGHEVA</sequence>
<dbReference type="Pfam" id="PF00248">
    <property type="entry name" value="Aldo_ket_red"/>
    <property type="match status" value="1"/>
</dbReference>
<dbReference type="SUPFAM" id="SSF51430">
    <property type="entry name" value="NAD(P)-linked oxidoreductase"/>
    <property type="match status" value="1"/>
</dbReference>